<dbReference type="EMBL" id="JAGTTN010000003">
    <property type="protein sequence ID" value="MCC2032625.1"/>
    <property type="molecule type" value="Genomic_DNA"/>
</dbReference>
<keyword evidence="4 6" id="KW-1133">Transmembrane helix</keyword>
<evidence type="ECO:0000256" key="4">
    <source>
        <dbReference type="ARBA" id="ARBA00022989"/>
    </source>
</evidence>
<name>A0A9X1S435_9MICO</name>
<dbReference type="Proteomes" id="UP001139354">
    <property type="component" value="Unassembled WGS sequence"/>
</dbReference>
<dbReference type="Pfam" id="PF00905">
    <property type="entry name" value="Transpeptidase"/>
    <property type="match status" value="1"/>
</dbReference>
<gene>
    <name evidence="8" type="ORF">KEC57_10590</name>
</gene>
<dbReference type="InterPro" id="IPR012338">
    <property type="entry name" value="Beta-lactam/transpept-like"/>
</dbReference>
<dbReference type="Pfam" id="PF01098">
    <property type="entry name" value="FTSW_RODA_SPOVE"/>
    <property type="match status" value="1"/>
</dbReference>
<feature type="transmembrane region" description="Helical" evidence="6">
    <location>
        <begin position="286"/>
        <end position="307"/>
    </location>
</feature>
<dbReference type="GO" id="GO:0008658">
    <property type="term" value="F:penicillin binding"/>
    <property type="evidence" value="ECO:0007669"/>
    <property type="project" value="InterPro"/>
</dbReference>
<feature type="transmembrane region" description="Helical" evidence="6">
    <location>
        <begin position="89"/>
        <end position="110"/>
    </location>
</feature>
<evidence type="ECO:0000256" key="1">
    <source>
        <dbReference type="ARBA" id="ARBA00004141"/>
    </source>
</evidence>
<evidence type="ECO:0000256" key="2">
    <source>
        <dbReference type="ARBA" id="ARBA00022692"/>
    </source>
</evidence>
<feature type="transmembrane region" description="Helical" evidence="6">
    <location>
        <begin position="319"/>
        <end position="344"/>
    </location>
</feature>
<feature type="transmembrane region" description="Helical" evidence="6">
    <location>
        <begin position="28"/>
        <end position="48"/>
    </location>
</feature>
<feature type="transmembrane region" description="Helical" evidence="6">
    <location>
        <begin position="131"/>
        <end position="150"/>
    </location>
</feature>
<proteinExistence type="predicted"/>
<evidence type="ECO:0000259" key="7">
    <source>
        <dbReference type="Pfam" id="PF00905"/>
    </source>
</evidence>
<evidence type="ECO:0000256" key="6">
    <source>
        <dbReference type="SAM" id="Phobius"/>
    </source>
</evidence>
<dbReference type="AlphaFoldDB" id="A0A9X1S435"/>
<dbReference type="RefSeq" id="WP_229384594.1">
    <property type="nucleotide sequence ID" value="NZ_JAGTTN010000003.1"/>
</dbReference>
<feature type="domain" description="Penicillin-binding protein transpeptidase" evidence="7">
    <location>
        <begin position="528"/>
        <end position="768"/>
    </location>
</feature>
<dbReference type="PANTHER" id="PTHR30627:SF24">
    <property type="entry name" value="PENICILLIN-BINDING PROTEIN 4B"/>
    <property type="match status" value="1"/>
</dbReference>
<reference evidence="8" key="1">
    <citation type="submission" date="2021-04" db="EMBL/GenBank/DDBJ databases">
        <title>Microbacterium tenobrionis sp. nov. and Microbacterium allomyrinae sp. nov., isolated from larvae of Tenobrio molitor and Allomyrina dichotoma, respectively.</title>
        <authorList>
            <person name="Lee S.D."/>
        </authorList>
    </citation>
    <scope>NUCLEOTIDE SEQUENCE</scope>
    <source>
        <strain evidence="8">BWT-G7</strain>
    </source>
</reference>
<evidence type="ECO:0000256" key="5">
    <source>
        <dbReference type="ARBA" id="ARBA00023136"/>
    </source>
</evidence>
<feature type="transmembrane region" description="Helical" evidence="6">
    <location>
        <begin position="179"/>
        <end position="201"/>
    </location>
</feature>
<feature type="transmembrane region" description="Helical" evidence="6">
    <location>
        <begin position="156"/>
        <end position="174"/>
    </location>
</feature>
<comment type="caution">
    <text evidence="8">The sequence shown here is derived from an EMBL/GenBank/DDBJ whole genome shotgun (WGS) entry which is preliminary data.</text>
</comment>
<dbReference type="SUPFAM" id="SSF56601">
    <property type="entry name" value="beta-lactamase/transpeptidase-like"/>
    <property type="match status" value="1"/>
</dbReference>
<protein>
    <submittedName>
        <fullName evidence="8">FtsW/RodA/SpoVE family cell cycle protein</fullName>
    </submittedName>
</protein>
<feature type="transmembrane region" description="Helical" evidence="6">
    <location>
        <begin position="250"/>
        <end position="274"/>
    </location>
</feature>
<dbReference type="GO" id="GO:0071555">
    <property type="term" value="P:cell wall organization"/>
    <property type="evidence" value="ECO:0007669"/>
    <property type="project" value="TreeGrafter"/>
</dbReference>
<evidence type="ECO:0000256" key="3">
    <source>
        <dbReference type="ARBA" id="ARBA00022960"/>
    </source>
</evidence>
<dbReference type="InterPro" id="IPR001460">
    <property type="entry name" value="PCN-bd_Tpept"/>
</dbReference>
<dbReference type="GO" id="GO:0051301">
    <property type="term" value="P:cell division"/>
    <property type="evidence" value="ECO:0007669"/>
    <property type="project" value="InterPro"/>
</dbReference>
<organism evidence="8 9">
    <name type="scientific">Microbacterium allomyrinae</name>
    <dbReference type="NCBI Taxonomy" id="2830666"/>
    <lineage>
        <taxon>Bacteria</taxon>
        <taxon>Bacillati</taxon>
        <taxon>Actinomycetota</taxon>
        <taxon>Actinomycetes</taxon>
        <taxon>Micrococcales</taxon>
        <taxon>Microbacteriaceae</taxon>
        <taxon>Microbacterium</taxon>
    </lineage>
</organism>
<dbReference type="Gene3D" id="3.90.1310.10">
    <property type="entry name" value="Penicillin-binding protein 2a (Domain 2)"/>
    <property type="match status" value="1"/>
</dbReference>
<keyword evidence="2 6" id="KW-0812">Transmembrane</keyword>
<dbReference type="GO" id="GO:0005886">
    <property type="term" value="C:plasma membrane"/>
    <property type="evidence" value="ECO:0007669"/>
    <property type="project" value="TreeGrafter"/>
</dbReference>
<sequence>MPALWPAVAALVVVATIGAGIAMHFEAASATVTAGFAGALGVIAGVSLRARLRRASRGMLFSVGAALGAASILLRAAPWLAGSVNTVSIGGWTLVVGEIAMVLAILGIGVMMSALGGTDAATAGLAPVKRAGVRVVAVLISLVPLVPFALASVRDLGPLVVMLIAVIVMAARALRSRFVVVVCMVGLAWALVVALAAVPVARNRLLDTIDGGYQLDIARLALGHGGFVWAGGIGSNGFAESIPVAASDYLLAYTAGAIGLLPALAILSLTFFALRRLARRLVGADDPGAIAGLGAISALAIQLAWAGGGSFGAAPLTGLAPPVLAVAGSSWLAWGLALGVVIATPRRSRPTGAAEYASADRVGRAVASGITALAIVTVTAMLVVGSTHLFAPDPRGTRTGYATLLERGRVLSADGAVMAETDADGHRRWPLGGEGVEIVGALFPGMNQYGIEQAASAWLVCGDRSPQTLLRGILGPRCRPADVVTTIDAGLQHVVAQALAPYPGASAVVVDGASLDLLAGMSVTERPDPELLATGVLAADEFAPTVAGSPLRAAVREDVVVPGSLFKVPVLAAAAHLGVTTAPEADEKSFAGVTNAWGGACADTTAQAAIAASCNTVTAAIMLQVGPRRISSALTELFGMDAVAPAPSYGTTGLVGADLTTEQLARTAIGLESVRMTLPDLAAVFAHALGLDAEAVGPGMLASVCQADGREDAIPRQPAPVGSPLSPAASAVVREGMANAVAFGSARSIRDAPGLAGHDVLAKTGTPDRVVDGIRVLDSLAVVVIDDIVIVVRIAGTADRAASPALAPAAVIAAEAGEIAVQTGGSITTESVCLGE</sequence>
<keyword evidence="9" id="KW-1185">Reference proteome</keyword>
<comment type="subcellular location">
    <subcellularLocation>
        <location evidence="1">Membrane</location>
        <topology evidence="1">Multi-pass membrane protein</topology>
    </subcellularLocation>
</comment>
<accession>A0A9X1S435</accession>
<feature type="transmembrane region" description="Helical" evidence="6">
    <location>
        <begin position="365"/>
        <end position="391"/>
    </location>
</feature>
<dbReference type="InterPro" id="IPR001182">
    <property type="entry name" value="FtsW/RodA"/>
</dbReference>
<dbReference type="GO" id="GO:0071972">
    <property type="term" value="F:peptidoglycan L,D-transpeptidase activity"/>
    <property type="evidence" value="ECO:0007669"/>
    <property type="project" value="TreeGrafter"/>
</dbReference>
<dbReference type="Gene3D" id="3.40.710.10">
    <property type="entry name" value="DD-peptidase/beta-lactamase superfamily"/>
    <property type="match status" value="1"/>
</dbReference>
<feature type="transmembrane region" description="Helical" evidence="6">
    <location>
        <begin position="60"/>
        <end position="77"/>
    </location>
</feature>
<dbReference type="GO" id="GO:0008360">
    <property type="term" value="P:regulation of cell shape"/>
    <property type="evidence" value="ECO:0007669"/>
    <property type="project" value="UniProtKB-KW"/>
</dbReference>
<dbReference type="InterPro" id="IPR050515">
    <property type="entry name" value="Beta-lactam/transpept"/>
</dbReference>
<dbReference type="PANTHER" id="PTHR30627">
    <property type="entry name" value="PEPTIDOGLYCAN D,D-TRANSPEPTIDASE"/>
    <property type="match status" value="1"/>
</dbReference>
<keyword evidence="3" id="KW-0133">Cell shape</keyword>
<keyword evidence="5 6" id="KW-0472">Membrane</keyword>
<evidence type="ECO:0000313" key="9">
    <source>
        <dbReference type="Proteomes" id="UP001139354"/>
    </source>
</evidence>
<evidence type="ECO:0000313" key="8">
    <source>
        <dbReference type="EMBL" id="MCC2032625.1"/>
    </source>
</evidence>